<dbReference type="RefSeq" id="WP_137320080.1">
    <property type="nucleotide sequence ID" value="NZ_BAABGL010000001.1"/>
</dbReference>
<name>A0ABP8J0H8_9MICO</name>
<dbReference type="Pfam" id="PF11248">
    <property type="entry name" value="DUF3046"/>
    <property type="match status" value="1"/>
</dbReference>
<evidence type="ECO:0000313" key="2">
    <source>
        <dbReference type="Proteomes" id="UP001500642"/>
    </source>
</evidence>
<proteinExistence type="predicted"/>
<protein>
    <submittedName>
        <fullName evidence="1">DUF3046 domain-containing protein</fullName>
    </submittedName>
</protein>
<accession>A0ABP8J0H8</accession>
<comment type="caution">
    <text evidence="1">The sequence shown here is derived from an EMBL/GenBank/DDBJ whole genome shotgun (WGS) entry which is preliminary data.</text>
</comment>
<dbReference type="InterPro" id="IPR021408">
    <property type="entry name" value="DUF3046"/>
</dbReference>
<keyword evidence="2" id="KW-1185">Reference proteome</keyword>
<dbReference type="Proteomes" id="UP001500642">
    <property type="component" value="Unassembled WGS sequence"/>
</dbReference>
<sequence>MRHTLYWTLMNEEFGQVRAESLHTDLALSTLGSRTAAEAFDAGIEPRDIWTAICEATGVPPERRLGRDTPRAAPF</sequence>
<reference evidence="2" key="1">
    <citation type="journal article" date="2019" name="Int. J. Syst. Evol. Microbiol.">
        <title>The Global Catalogue of Microorganisms (GCM) 10K type strain sequencing project: providing services to taxonomists for standard genome sequencing and annotation.</title>
        <authorList>
            <consortium name="The Broad Institute Genomics Platform"/>
            <consortium name="The Broad Institute Genome Sequencing Center for Infectious Disease"/>
            <person name="Wu L."/>
            <person name="Ma J."/>
        </authorList>
    </citation>
    <scope>NUCLEOTIDE SEQUENCE [LARGE SCALE GENOMIC DNA]</scope>
    <source>
        <strain evidence="2">JCM 17808</strain>
    </source>
</reference>
<gene>
    <name evidence="1" type="ORF">GCM10023167_00610</name>
</gene>
<organism evidence="1 2">
    <name type="scientific">Brevibacterium pityocampae</name>
    <dbReference type="NCBI Taxonomy" id="506594"/>
    <lineage>
        <taxon>Bacteria</taxon>
        <taxon>Bacillati</taxon>
        <taxon>Actinomycetota</taxon>
        <taxon>Actinomycetes</taxon>
        <taxon>Micrococcales</taxon>
        <taxon>Brevibacteriaceae</taxon>
        <taxon>Brevibacterium</taxon>
    </lineage>
</organism>
<evidence type="ECO:0000313" key="1">
    <source>
        <dbReference type="EMBL" id="GAA4382297.1"/>
    </source>
</evidence>
<dbReference type="EMBL" id="BAABGL010000001">
    <property type="protein sequence ID" value="GAA4382297.1"/>
    <property type="molecule type" value="Genomic_DNA"/>
</dbReference>